<accession>F2JMC8</accession>
<sequence length="189" mass="21435">MKKREKGFSLLEAAIALLLFGLILQSLLNFFSQMYVSSKRFDQRTYLVDNARAVNDFVREKIRIAEKVQILVGTAMSNDTITPIKSASDNVEKQGKLYMIQFKTGTDVSAIELIAVPAPDKTKGKYKLVYTVGPDTALISDMIEDIQVKRKKNSDIVEFTCSFNKHGETLEKLKVEETFTESLAYKEKY</sequence>
<dbReference type="Pfam" id="PF07963">
    <property type="entry name" value="N_methyl"/>
    <property type="match status" value="1"/>
</dbReference>
<dbReference type="HOGENOM" id="CLU_1432198_0_0_9"/>
<dbReference type="RefSeq" id="WP_013656743.1">
    <property type="nucleotide sequence ID" value="NC_015275.1"/>
</dbReference>
<gene>
    <name evidence="1" type="ordered locus">Clole_1722</name>
</gene>
<dbReference type="EMBL" id="CP002582">
    <property type="protein sequence ID" value="ADZ83446.1"/>
    <property type="molecule type" value="Genomic_DNA"/>
</dbReference>
<proteinExistence type="predicted"/>
<name>F2JMC8_CELLD</name>
<keyword evidence="2" id="KW-1185">Reference proteome</keyword>
<evidence type="ECO:0000313" key="2">
    <source>
        <dbReference type="Proteomes" id="UP000008467"/>
    </source>
</evidence>
<dbReference type="KEGG" id="cle:Clole_1722"/>
<evidence type="ECO:0000313" key="1">
    <source>
        <dbReference type="EMBL" id="ADZ83446.1"/>
    </source>
</evidence>
<dbReference type="AlphaFoldDB" id="F2JMC8"/>
<evidence type="ECO:0008006" key="3">
    <source>
        <dbReference type="Google" id="ProtNLM"/>
    </source>
</evidence>
<dbReference type="STRING" id="642492.Clole_1722"/>
<dbReference type="InterPro" id="IPR012902">
    <property type="entry name" value="N_methyl_site"/>
</dbReference>
<dbReference type="Proteomes" id="UP000008467">
    <property type="component" value="Chromosome"/>
</dbReference>
<protein>
    <recommendedName>
        <fullName evidence="3">Prepilin-type N-terminal cleavage/methylation domain-containing protein</fullName>
    </recommendedName>
</protein>
<reference evidence="1 2" key="1">
    <citation type="journal article" date="2011" name="J. Bacteriol.">
        <title>Complete genome sequence of the cellulose-degrading bacterium Cellulosilyticum lentocellum.</title>
        <authorList>
            <consortium name="US DOE Joint Genome Institute"/>
            <person name="Miller D.A."/>
            <person name="Suen G."/>
            <person name="Bruce D."/>
            <person name="Copeland A."/>
            <person name="Cheng J.F."/>
            <person name="Detter C."/>
            <person name="Goodwin L.A."/>
            <person name="Han C.S."/>
            <person name="Hauser L.J."/>
            <person name="Land M.L."/>
            <person name="Lapidus A."/>
            <person name="Lucas S."/>
            <person name="Meincke L."/>
            <person name="Pitluck S."/>
            <person name="Tapia R."/>
            <person name="Teshima H."/>
            <person name="Woyke T."/>
            <person name="Fox B.G."/>
            <person name="Angert E.R."/>
            <person name="Currie C.R."/>
        </authorList>
    </citation>
    <scope>NUCLEOTIDE SEQUENCE [LARGE SCALE GENOMIC DNA]</scope>
    <source>
        <strain evidence="2">ATCC 49066 / DSM 5427 / NCIMB 11756 / RHM5</strain>
    </source>
</reference>
<organism evidence="1 2">
    <name type="scientific">Cellulosilyticum lentocellum (strain ATCC 49066 / DSM 5427 / NCIMB 11756 / RHM5)</name>
    <name type="common">Clostridium lentocellum</name>
    <dbReference type="NCBI Taxonomy" id="642492"/>
    <lineage>
        <taxon>Bacteria</taxon>
        <taxon>Bacillati</taxon>
        <taxon>Bacillota</taxon>
        <taxon>Clostridia</taxon>
        <taxon>Lachnospirales</taxon>
        <taxon>Cellulosilyticaceae</taxon>
        <taxon>Cellulosilyticum</taxon>
    </lineage>
</organism>